<dbReference type="HOGENOM" id="CLU_1246659_0_0_1"/>
<feature type="domain" description="N-acetyltransferase" evidence="4">
    <location>
        <begin position="101"/>
        <end position="246"/>
    </location>
</feature>
<dbReference type="InterPro" id="IPR000182">
    <property type="entry name" value="GNAT_dom"/>
</dbReference>
<dbReference type="PhylomeDB" id="A7SJ51"/>
<keyword evidence="6" id="KW-1185">Reference proteome</keyword>
<dbReference type="AlphaFoldDB" id="A7SJ51"/>
<keyword evidence="3" id="KW-0472">Membrane</keyword>
<organism evidence="5 6">
    <name type="scientific">Nematostella vectensis</name>
    <name type="common">Starlet sea anemone</name>
    <dbReference type="NCBI Taxonomy" id="45351"/>
    <lineage>
        <taxon>Eukaryota</taxon>
        <taxon>Metazoa</taxon>
        <taxon>Cnidaria</taxon>
        <taxon>Anthozoa</taxon>
        <taxon>Hexacorallia</taxon>
        <taxon>Actiniaria</taxon>
        <taxon>Edwardsiidae</taxon>
        <taxon>Nematostella</taxon>
    </lineage>
</organism>
<dbReference type="GO" id="GO:0008080">
    <property type="term" value="F:N-acetyltransferase activity"/>
    <property type="evidence" value="ECO:0000318"/>
    <property type="project" value="GO_Central"/>
</dbReference>
<feature type="region of interest" description="Disordered" evidence="2">
    <location>
        <begin position="1"/>
        <end position="23"/>
    </location>
</feature>
<dbReference type="EMBL" id="DS469674">
    <property type="protein sequence ID" value="EDO36280.1"/>
    <property type="molecule type" value="Genomic_DNA"/>
</dbReference>
<feature type="transmembrane region" description="Helical" evidence="3">
    <location>
        <begin position="91"/>
        <end position="109"/>
    </location>
</feature>
<keyword evidence="3" id="KW-0812">Transmembrane</keyword>
<accession>A7SJ51</accession>
<evidence type="ECO:0000313" key="6">
    <source>
        <dbReference type="Proteomes" id="UP000001593"/>
    </source>
</evidence>
<dbReference type="PANTHER" id="PTHR13947">
    <property type="entry name" value="GNAT FAMILY N-ACETYLTRANSFERASE"/>
    <property type="match status" value="1"/>
</dbReference>
<dbReference type="PANTHER" id="PTHR13947:SF37">
    <property type="entry name" value="LD18367P"/>
    <property type="match status" value="1"/>
</dbReference>
<evidence type="ECO:0000256" key="2">
    <source>
        <dbReference type="SAM" id="MobiDB-lite"/>
    </source>
</evidence>
<dbReference type="CDD" id="cd04301">
    <property type="entry name" value="NAT_SF"/>
    <property type="match status" value="1"/>
</dbReference>
<proteinExistence type="predicted"/>
<name>A7SJ51_NEMVE</name>
<dbReference type="Gene3D" id="3.40.630.30">
    <property type="match status" value="1"/>
</dbReference>
<keyword evidence="3" id="KW-1133">Transmembrane helix</keyword>
<evidence type="ECO:0000313" key="5">
    <source>
        <dbReference type="EMBL" id="EDO36280.1"/>
    </source>
</evidence>
<feature type="compositionally biased region" description="Basic residues" evidence="2">
    <location>
        <begin position="1"/>
        <end position="16"/>
    </location>
</feature>
<evidence type="ECO:0000256" key="1">
    <source>
        <dbReference type="ARBA" id="ARBA00022679"/>
    </source>
</evidence>
<evidence type="ECO:0000259" key="4">
    <source>
        <dbReference type="PROSITE" id="PS51186"/>
    </source>
</evidence>
<evidence type="ECO:0000256" key="3">
    <source>
        <dbReference type="SAM" id="Phobius"/>
    </source>
</evidence>
<dbReference type="Proteomes" id="UP000001593">
    <property type="component" value="Unassembled WGS sequence"/>
</dbReference>
<sequence>MSKAQKGKGAQHKRIAPIRQSTSQKSVQHEQVIIREFTSAATEQCREIYTQALYNQVWPISKIIILRFNHMAILALPVILAGAYYWSSWVLSNFLFLCFSVPIILYVCVRNEVQDVLRLTLSKDLGEMEAVYTTSGARMIVAELCGRVVGLAGLVRSKQAETATLQRIVVEKSHRRNGVGTAMVRALEKFAREQGYERIVLRTIEPLAVVGFYRKCGFRTVQVLPFISDEPWTSGWRALKMELDLTR</sequence>
<keyword evidence="1" id="KW-0808">Transferase</keyword>
<feature type="transmembrane region" description="Helical" evidence="3">
    <location>
        <begin position="64"/>
        <end position="85"/>
    </location>
</feature>
<protein>
    <recommendedName>
        <fullName evidence="4">N-acetyltransferase domain-containing protein</fullName>
    </recommendedName>
</protein>
<dbReference type="STRING" id="45351.A7SJ51"/>
<reference evidence="5 6" key="1">
    <citation type="journal article" date="2007" name="Science">
        <title>Sea anemone genome reveals ancestral eumetazoan gene repertoire and genomic organization.</title>
        <authorList>
            <person name="Putnam N.H."/>
            <person name="Srivastava M."/>
            <person name="Hellsten U."/>
            <person name="Dirks B."/>
            <person name="Chapman J."/>
            <person name="Salamov A."/>
            <person name="Terry A."/>
            <person name="Shapiro H."/>
            <person name="Lindquist E."/>
            <person name="Kapitonov V.V."/>
            <person name="Jurka J."/>
            <person name="Genikhovich G."/>
            <person name="Grigoriev I.V."/>
            <person name="Lucas S.M."/>
            <person name="Steele R.E."/>
            <person name="Finnerty J.R."/>
            <person name="Technau U."/>
            <person name="Martindale M.Q."/>
            <person name="Rokhsar D.S."/>
        </authorList>
    </citation>
    <scope>NUCLEOTIDE SEQUENCE [LARGE SCALE GENOMIC DNA]</scope>
    <source>
        <strain evidence="6">CH2 X CH6</strain>
    </source>
</reference>
<dbReference type="PROSITE" id="PS51186">
    <property type="entry name" value="GNAT"/>
    <property type="match status" value="1"/>
</dbReference>
<dbReference type="InterPro" id="IPR050769">
    <property type="entry name" value="NAT_camello-type"/>
</dbReference>
<dbReference type="Pfam" id="PF00583">
    <property type="entry name" value="Acetyltransf_1"/>
    <property type="match status" value="1"/>
</dbReference>
<dbReference type="InParanoid" id="A7SJ51"/>
<dbReference type="SUPFAM" id="SSF55729">
    <property type="entry name" value="Acyl-CoA N-acyltransferases (Nat)"/>
    <property type="match status" value="1"/>
</dbReference>
<dbReference type="InterPro" id="IPR016181">
    <property type="entry name" value="Acyl_CoA_acyltransferase"/>
</dbReference>
<gene>
    <name evidence="5" type="ORF">NEMVEDRAFT_v1g213075</name>
</gene>